<proteinExistence type="inferred from homology"/>
<dbReference type="NCBIfam" id="TIGR01239">
    <property type="entry name" value="galT_2"/>
    <property type="match status" value="1"/>
</dbReference>
<reference evidence="13 14" key="1">
    <citation type="submission" date="2018-05" db="EMBL/GenBank/DDBJ databases">
        <title>Freshwater and sediment microbial communities from various areas in North America, analyzing microbe dynamics in response to fracking.</title>
        <authorList>
            <person name="Lamendella R."/>
        </authorList>
    </citation>
    <scope>NUCLEOTIDE SEQUENCE [LARGE SCALE GENOMIC DNA]</scope>
    <source>
        <strain evidence="13 14">15_TX</strain>
    </source>
</reference>
<protein>
    <recommendedName>
        <fullName evidence="10">Galactose-1-phosphate uridylyltransferase</fullName>
        <shortName evidence="10">Gal-1-P uridylyltransferase</shortName>
        <ecNumber evidence="10">2.7.7.12</ecNumber>
    </recommendedName>
    <alternativeName>
        <fullName evidence="10">UDP-glucose--hexose-1-phosphate uridylyltransferase</fullName>
    </alternativeName>
</protein>
<sequence>MATIYQELENLLEYGLKEKLFEKEDKVYVRNRIMAVLKLDEWEDSAPSVQISSLSRTLNLILDWAYKNGLIETNTLTERDILETEIMNCLIPRPSEVIREFYNKYEQGSKEATDYYYHLSTASNYIRTDRIQKNKQWRAETPYGEIDISINLSKPEKDPKEIAMIKNVPSSSYPACLLCRENEGYRGTLRHPARGTHRIIPVKLNGEDWFFQYSPYVYYNEHSIVLRKEHVPMKMSEDTFRRLLDFIEAFPHYFIGSNADLPIVGGSILSHDHFQSGQYTFALERAETAEIIRLRNFPSVTIGRVNWPMSVLRVQGSKEEVAEVSNIIFQTWQNYSDPPAEIHAHTGRTPHNTVTPIARKRGKLFEMDVVLRNNRTSEEFPDGIFHPHQELHHIKKENIGLIEVMGLAVLPGRLSEELNNLAKYLLNPIEKSTWGQDMLKHWEWYCNIRRKYSQPTEDNVMEIIKCEVGQKFQTVLEHAGVYKQTNEGLKAFKRFLDALENQ</sequence>
<keyword evidence="9 10" id="KW-0119">Carbohydrate metabolism</keyword>
<comment type="pathway">
    <text evidence="3 10">Carbohydrate metabolism; galactose metabolism.</text>
</comment>
<name>A0A2V2ZV11_9BACI</name>
<dbReference type="OrthoDB" id="2293at2"/>
<evidence type="ECO:0000259" key="11">
    <source>
        <dbReference type="Pfam" id="PF01087"/>
    </source>
</evidence>
<dbReference type="EC" id="2.7.7.12" evidence="10"/>
<dbReference type="InterPro" id="IPR000766">
    <property type="entry name" value="GalP_uridyl_Trfase_II"/>
</dbReference>
<dbReference type="InterPro" id="IPR005850">
    <property type="entry name" value="GalP_Utransf_C"/>
</dbReference>
<keyword evidence="5 10" id="KW-0963">Cytoplasm</keyword>
<evidence type="ECO:0000313" key="14">
    <source>
        <dbReference type="Proteomes" id="UP000247150"/>
    </source>
</evidence>
<dbReference type="PANTHER" id="PTHR39191:SF1">
    <property type="entry name" value="DUF4922 DOMAIN-CONTAINING PROTEIN"/>
    <property type="match status" value="1"/>
</dbReference>
<dbReference type="PANTHER" id="PTHR39191">
    <property type="entry name" value="GALACTOSE-1-PHOSPHATE URIDYLYLTRANSFERASE"/>
    <property type="match status" value="1"/>
</dbReference>
<evidence type="ECO:0000256" key="3">
    <source>
        <dbReference type="ARBA" id="ARBA00004947"/>
    </source>
</evidence>
<evidence type="ECO:0000256" key="7">
    <source>
        <dbReference type="ARBA" id="ARBA00022695"/>
    </source>
</evidence>
<evidence type="ECO:0000256" key="2">
    <source>
        <dbReference type="ARBA" id="ARBA00004496"/>
    </source>
</evidence>
<dbReference type="NCBIfam" id="NF003629">
    <property type="entry name" value="PRK05270.1-2"/>
    <property type="match status" value="1"/>
</dbReference>
<dbReference type="RefSeq" id="WP_110065129.1">
    <property type="nucleotide sequence ID" value="NZ_QGTW01000006.1"/>
</dbReference>
<evidence type="ECO:0000256" key="5">
    <source>
        <dbReference type="ARBA" id="ARBA00022490"/>
    </source>
</evidence>
<keyword evidence="6 10" id="KW-0808">Transferase</keyword>
<keyword evidence="8 10" id="KW-0299">Galactose metabolism</keyword>
<dbReference type="GO" id="GO:0005737">
    <property type="term" value="C:cytoplasm"/>
    <property type="evidence" value="ECO:0007669"/>
    <property type="project" value="UniProtKB-SubCell"/>
</dbReference>
<evidence type="ECO:0000256" key="8">
    <source>
        <dbReference type="ARBA" id="ARBA00023144"/>
    </source>
</evidence>
<comment type="catalytic activity">
    <reaction evidence="1 10">
        <text>alpha-D-galactose 1-phosphate + UDP-alpha-D-glucose = alpha-D-glucose 1-phosphate + UDP-alpha-D-galactose</text>
        <dbReference type="Rhea" id="RHEA:13989"/>
        <dbReference type="ChEBI" id="CHEBI:58336"/>
        <dbReference type="ChEBI" id="CHEBI:58601"/>
        <dbReference type="ChEBI" id="CHEBI:58885"/>
        <dbReference type="ChEBI" id="CHEBI:66914"/>
        <dbReference type="EC" id="2.7.7.12"/>
    </reaction>
</comment>
<evidence type="ECO:0000313" key="13">
    <source>
        <dbReference type="EMBL" id="PWW28261.1"/>
    </source>
</evidence>
<dbReference type="GO" id="GO:0008108">
    <property type="term" value="F:UDP-glucose:hexose-1-phosphate uridylyltransferase activity"/>
    <property type="evidence" value="ECO:0007669"/>
    <property type="project" value="UniProtKB-UniRule"/>
</dbReference>
<evidence type="ECO:0000259" key="12">
    <source>
        <dbReference type="Pfam" id="PF02744"/>
    </source>
</evidence>
<gene>
    <name evidence="10" type="primary">galT</name>
    <name evidence="13" type="ORF">DFO73_10676</name>
</gene>
<dbReference type="Proteomes" id="UP000247150">
    <property type="component" value="Unassembled WGS sequence"/>
</dbReference>
<dbReference type="HAMAP" id="MF_00571">
    <property type="entry name" value="GalP_UDP_trans"/>
    <property type="match status" value="1"/>
</dbReference>
<dbReference type="Pfam" id="PF01087">
    <property type="entry name" value="GalP_UDP_transf"/>
    <property type="match status" value="1"/>
</dbReference>
<dbReference type="GO" id="GO:0006012">
    <property type="term" value="P:galactose metabolic process"/>
    <property type="evidence" value="ECO:0007669"/>
    <property type="project" value="UniProtKB-UniRule"/>
</dbReference>
<evidence type="ECO:0000256" key="9">
    <source>
        <dbReference type="ARBA" id="ARBA00023277"/>
    </source>
</evidence>
<evidence type="ECO:0000256" key="1">
    <source>
        <dbReference type="ARBA" id="ARBA00001107"/>
    </source>
</evidence>
<evidence type="ECO:0000256" key="6">
    <source>
        <dbReference type="ARBA" id="ARBA00022679"/>
    </source>
</evidence>
<keyword evidence="7 10" id="KW-0548">Nucleotidyltransferase</keyword>
<organism evidence="13 14">
    <name type="scientific">Cytobacillus oceanisediminis</name>
    <dbReference type="NCBI Taxonomy" id="665099"/>
    <lineage>
        <taxon>Bacteria</taxon>
        <taxon>Bacillati</taxon>
        <taxon>Bacillota</taxon>
        <taxon>Bacilli</taxon>
        <taxon>Bacillales</taxon>
        <taxon>Bacillaceae</taxon>
        <taxon>Cytobacillus</taxon>
    </lineage>
</organism>
<feature type="domain" description="Galactose-1-phosphate uridyl transferase C-terminal" evidence="12">
    <location>
        <begin position="248"/>
        <end position="430"/>
    </location>
</feature>
<dbReference type="Pfam" id="PF02744">
    <property type="entry name" value="GalP_UDP_tr_C"/>
    <property type="match status" value="1"/>
</dbReference>
<feature type="domain" description="Galactose-1-phosphate uridyl transferase N-terminal" evidence="11">
    <location>
        <begin position="20"/>
        <end position="232"/>
    </location>
</feature>
<dbReference type="InterPro" id="IPR005849">
    <property type="entry name" value="GalP_Utransf_N"/>
</dbReference>
<dbReference type="AlphaFoldDB" id="A0A2V2ZV11"/>
<dbReference type="PIRSF" id="PIRSF006005">
    <property type="entry name" value="GalT_BS"/>
    <property type="match status" value="1"/>
</dbReference>
<dbReference type="EMBL" id="QGTW01000006">
    <property type="protein sequence ID" value="PWW28261.1"/>
    <property type="molecule type" value="Genomic_DNA"/>
</dbReference>
<comment type="caution">
    <text evidence="13">The sequence shown here is derived from an EMBL/GenBank/DDBJ whole genome shotgun (WGS) entry which is preliminary data.</text>
</comment>
<evidence type="ECO:0000256" key="4">
    <source>
        <dbReference type="ARBA" id="ARBA00008706"/>
    </source>
</evidence>
<accession>A0A2V2ZV11</accession>
<comment type="subcellular location">
    <subcellularLocation>
        <location evidence="2 10">Cytoplasm</location>
    </subcellularLocation>
</comment>
<dbReference type="UniPathway" id="UPA00214"/>
<comment type="similarity">
    <text evidence="4 10">Belongs to the galactose-1-phosphate uridylyltransferase type 2 family.</text>
</comment>
<evidence type="ECO:0000256" key="10">
    <source>
        <dbReference type="HAMAP-Rule" id="MF_00571"/>
    </source>
</evidence>